<name>A0A2T5LXX0_9EURO</name>
<evidence type="ECO:0000313" key="1">
    <source>
        <dbReference type="EMBL" id="PTU21136.1"/>
    </source>
</evidence>
<organism evidence="1 2">
    <name type="scientific">Aspergillus ochraceoroseus IBT 24754</name>
    <dbReference type="NCBI Taxonomy" id="1392256"/>
    <lineage>
        <taxon>Eukaryota</taxon>
        <taxon>Fungi</taxon>
        <taxon>Dikarya</taxon>
        <taxon>Ascomycota</taxon>
        <taxon>Pezizomycotina</taxon>
        <taxon>Eurotiomycetes</taxon>
        <taxon>Eurotiomycetidae</taxon>
        <taxon>Eurotiales</taxon>
        <taxon>Aspergillaceae</taxon>
        <taxon>Aspergillus</taxon>
        <taxon>Aspergillus subgen. Nidulantes</taxon>
    </lineage>
</organism>
<gene>
    <name evidence="1" type="ORF">P175DRAFT_0532513</name>
</gene>
<comment type="caution">
    <text evidence="1">The sequence shown here is derived from an EMBL/GenBank/DDBJ whole genome shotgun (WGS) entry which is preliminary data.</text>
</comment>
<dbReference type="GeneID" id="63816854"/>
<dbReference type="RefSeq" id="XP_040752528.1">
    <property type="nucleotide sequence ID" value="XM_040899972.1"/>
</dbReference>
<reference evidence="1 2" key="1">
    <citation type="journal article" date="2018" name="Proc. Natl. Acad. Sci. U.S.A.">
        <title>Linking secondary metabolites to gene clusters through genome sequencing of six diverse Aspergillus species.</title>
        <authorList>
            <person name="Kaerboelling I."/>
            <person name="Vesth T.C."/>
            <person name="Frisvad J.C."/>
            <person name="Nybo J.L."/>
            <person name="Theobald S."/>
            <person name="Kuo A."/>
            <person name="Bowyer P."/>
            <person name="Matsuda Y."/>
            <person name="Mondo S."/>
            <person name="Lyhne E.K."/>
            <person name="Kogle M.E."/>
            <person name="Clum A."/>
            <person name="Lipzen A."/>
            <person name="Salamov A."/>
            <person name="Ngan C.Y."/>
            <person name="Daum C."/>
            <person name="Chiniquy J."/>
            <person name="Barry K."/>
            <person name="LaButti K."/>
            <person name="Haridas S."/>
            <person name="Simmons B.A."/>
            <person name="Magnuson J.K."/>
            <person name="Mortensen U.H."/>
            <person name="Larsen T.O."/>
            <person name="Grigoriev I.V."/>
            <person name="Baker S.E."/>
            <person name="Andersen M.R."/>
        </authorList>
    </citation>
    <scope>NUCLEOTIDE SEQUENCE [LARGE SCALE GENOMIC DNA]</scope>
    <source>
        <strain evidence="1 2">IBT 24754</strain>
    </source>
</reference>
<dbReference type="Proteomes" id="UP000244073">
    <property type="component" value="Unassembled WGS sequence"/>
</dbReference>
<protein>
    <submittedName>
        <fullName evidence="1">Uncharacterized protein</fullName>
    </submittedName>
</protein>
<dbReference type="VEuPathDB" id="FungiDB:P175DRAFT_0532513"/>
<accession>A0A2T5LXX0</accession>
<dbReference type="AlphaFoldDB" id="A0A2T5LXX0"/>
<dbReference type="EMBL" id="MSFN02000004">
    <property type="protein sequence ID" value="PTU21136.1"/>
    <property type="molecule type" value="Genomic_DNA"/>
</dbReference>
<evidence type="ECO:0000313" key="2">
    <source>
        <dbReference type="Proteomes" id="UP000244073"/>
    </source>
</evidence>
<proteinExistence type="predicted"/>
<sequence length="52" mass="5813">MRNGAFPFSGFCHRGFSHATSIKATVGVTLIAIGGRWLNLRYINIRCHTEYA</sequence>